<protein>
    <submittedName>
        <fullName evidence="2">Uncharacterized protein</fullName>
    </submittedName>
</protein>
<dbReference type="EMBL" id="JARKIB010000053">
    <property type="protein sequence ID" value="KAJ7754014.1"/>
    <property type="molecule type" value="Genomic_DNA"/>
</dbReference>
<comment type="caution">
    <text evidence="2">The sequence shown here is derived from an EMBL/GenBank/DDBJ whole genome shotgun (WGS) entry which is preliminary data.</text>
</comment>
<accession>A0AAD7J1N0</accession>
<dbReference type="Proteomes" id="UP001215598">
    <property type="component" value="Unassembled WGS sequence"/>
</dbReference>
<organism evidence="2 3">
    <name type="scientific">Mycena metata</name>
    <dbReference type="NCBI Taxonomy" id="1033252"/>
    <lineage>
        <taxon>Eukaryota</taxon>
        <taxon>Fungi</taxon>
        <taxon>Dikarya</taxon>
        <taxon>Basidiomycota</taxon>
        <taxon>Agaricomycotina</taxon>
        <taxon>Agaricomycetes</taxon>
        <taxon>Agaricomycetidae</taxon>
        <taxon>Agaricales</taxon>
        <taxon>Marasmiineae</taxon>
        <taxon>Mycenaceae</taxon>
        <taxon>Mycena</taxon>
    </lineage>
</organism>
<keyword evidence="3" id="KW-1185">Reference proteome</keyword>
<feature type="region of interest" description="Disordered" evidence="1">
    <location>
        <begin position="187"/>
        <end position="208"/>
    </location>
</feature>
<name>A0AAD7J1N0_9AGAR</name>
<evidence type="ECO:0000313" key="3">
    <source>
        <dbReference type="Proteomes" id="UP001215598"/>
    </source>
</evidence>
<feature type="compositionally biased region" description="Polar residues" evidence="1">
    <location>
        <begin position="187"/>
        <end position="204"/>
    </location>
</feature>
<evidence type="ECO:0000256" key="1">
    <source>
        <dbReference type="SAM" id="MobiDB-lite"/>
    </source>
</evidence>
<dbReference type="AlphaFoldDB" id="A0AAD7J1N0"/>
<gene>
    <name evidence="2" type="ORF">B0H16DRAFT_1833089</name>
</gene>
<proteinExistence type="predicted"/>
<evidence type="ECO:0000313" key="2">
    <source>
        <dbReference type="EMBL" id="KAJ7754014.1"/>
    </source>
</evidence>
<feature type="non-terminal residue" evidence="2">
    <location>
        <position position="306"/>
    </location>
</feature>
<reference evidence="2" key="1">
    <citation type="submission" date="2023-03" db="EMBL/GenBank/DDBJ databases">
        <title>Massive genome expansion in bonnet fungi (Mycena s.s.) driven by repeated elements and novel gene families across ecological guilds.</title>
        <authorList>
            <consortium name="Lawrence Berkeley National Laboratory"/>
            <person name="Harder C.B."/>
            <person name="Miyauchi S."/>
            <person name="Viragh M."/>
            <person name="Kuo A."/>
            <person name="Thoen E."/>
            <person name="Andreopoulos B."/>
            <person name="Lu D."/>
            <person name="Skrede I."/>
            <person name="Drula E."/>
            <person name="Henrissat B."/>
            <person name="Morin E."/>
            <person name="Kohler A."/>
            <person name="Barry K."/>
            <person name="LaButti K."/>
            <person name="Morin E."/>
            <person name="Salamov A."/>
            <person name="Lipzen A."/>
            <person name="Mereny Z."/>
            <person name="Hegedus B."/>
            <person name="Baldrian P."/>
            <person name="Stursova M."/>
            <person name="Weitz H."/>
            <person name="Taylor A."/>
            <person name="Grigoriev I.V."/>
            <person name="Nagy L.G."/>
            <person name="Martin F."/>
            <person name="Kauserud H."/>
        </authorList>
    </citation>
    <scope>NUCLEOTIDE SEQUENCE</scope>
    <source>
        <strain evidence="2">CBHHK182m</strain>
    </source>
</reference>
<feature type="non-terminal residue" evidence="2">
    <location>
        <position position="1"/>
    </location>
</feature>
<sequence length="306" mass="33934">KRPAREIGLVASNASFLIPEAIRKKFLSGWDSHVPLHFLTDKFCGLSNSVAAKALNDLFTMDGSSGTVVSVAKELPVEPELALTFDEWFQAWQRLLQLIEEYVANEFHLWLVHYESILHRPSRALQWSLCLAYDSRIRRLSLVTAIDPSQFHLAIWNELETQFITNTAVQTLRADLGLTASRGRSQFTNNAGSSSHSFRTSAPTAPNPNRLAIMPPNSRCFVCGDSDPNHSSRRCHSRVLINGNEAILLVRKQGEPRKDAEGNSLCFAFNGRAGCTRGANCEQGKHWCSLCGLRDGTHTAQGCAKV</sequence>